<dbReference type="PANTHER" id="PTHR36839">
    <property type="entry name" value="METALLO-BETA-LACTAMASE FAMILY PROTEIN (AFU_ORTHOLOGUE AFUA_5G12770)"/>
    <property type="match status" value="1"/>
</dbReference>
<organism evidence="2 3">
    <name type="scientific">Coniochaeta ligniaria NRRL 30616</name>
    <dbReference type="NCBI Taxonomy" id="1408157"/>
    <lineage>
        <taxon>Eukaryota</taxon>
        <taxon>Fungi</taxon>
        <taxon>Dikarya</taxon>
        <taxon>Ascomycota</taxon>
        <taxon>Pezizomycotina</taxon>
        <taxon>Sordariomycetes</taxon>
        <taxon>Sordariomycetidae</taxon>
        <taxon>Coniochaetales</taxon>
        <taxon>Coniochaetaceae</taxon>
        <taxon>Coniochaeta</taxon>
    </lineage>
</organism>
<dbReference type="InParanoid" id="A0A1J7IZ29"/>
<dbReference type="EMBL" id="KV875110">
    <property type="protein sequence ID" value="OIW22872.1"/>
    <property type="molecule type" value="Genomic_DNA"/>
</dbReference>
<proteinExistence type="predicted"/>
<name>A0A1J7IZ29_9PEZI</name>
<reference evidence="2 3" key="1">
    <citation type="submission" date="2016-10" db="EMBL/GenBank/DDBJ databases">
        <title>Draft genome sequence of Coniochaeta ligniaria NRRL30616, a lignocellulolytic fungus for bioabatement of inhibitors in plant biomass hydrolysates.</title>
        <authorList>
            <consortium name="DOE Joint Genome Institute"/>
            <person name="Jimenez D.J."/>
            <person name="Hector R.E."/>
            <person name="Riley R."/>
            <person name="Sun H."/>
            <person name="Grigoriev I.V."/>
            <person name="Van Elsas J.D."/>
            <person name="Nichols N.N."/>
        </authorList>
    </citation>
    <scope>NUCLEOTIDE SEQUENCE [LARGE SCALE GENOMIC DNA]</scope>
    <source>
        <strain evidence="2 3">NRRL 30616</strain>
    </source>
</reference>
<dbReference type="OrthoDB" id="17458at2759"/>
<dbReference type="Pfam" id="PF00753">
    <property type="entry name" value="Lactamase_B"/>
    <property type="match status" value="1"/>
</dbReference>
<evidence type="ECO:0000313" key="2">
    <source>
        <dbReference type="EMBL" id="OIW22872.1"/>
    </source>
</evidence>
<dbReference type="SUPFAM" id="SSF56281">
    <property type="entry name" value="Metallo-hydrolase/oxidoreductase"/>
    <property type="match status" value="1"/>
</dbReference>
<evidence type="ECO:0000259" key="1">
    <source>
        <dbReference type="SMART" id="SM00849"/>
    </source>
</evidence>
<dbReference type="STRING" id="1408157.A0A1J7IZ29"/>
<gene>
    <name evidence="2" type="ORF">CONLIGDRAFT_687281</name>
</gene>
<protein>
    <submittedName>
        <fullName evidence="2">Metallo-beta-lactamase superfamily protein</fullName>
    </submittedName>
</protein>
<accession>A0A1J7IZ29</accession>
<dbReference type="Gene3D" id="3.60.15.10">
    <property type="entry name" value="Ribonuclease Z/Hydroxyacylglutathione hydrolase-like"/>
    <property type="match status" value="1"/>
</dbReference>
<dbReference type="PANTHER" id="PTHR36839:SF1">
    <property type="entry name" value="METALLO-BETA-LACTAMASE FAMILY PROTEIN (AFU_ORTHOLOGUE AFUA_5G12770)"/>
    <property type="match status" value="1"/>
</dbReference>
<dbReference type="InterPro" id="IPR001279">
    <property type="entry name" value="Metallo-B-lactamas"/>
</dbReference>
<evidence type="ECO:0000313" key="3">
    <source>
        <dbReference type="Proteomes" id="UP000182658"/>
    </source>
</evidence>
<sequence length="287" mass="32608">MDLMICGMCGVQYDTRSAKSCKICDDPRQYVPADGQTWTTLREMRLSKKYKNVIRKDPYHSGVISIYTEPQVAIGQRAFLLCSEKGNILWDCITYLDEETIERIQALGGIAAIVISHPHYYSTALHWAAAFDCKVYLSAEDEEWVMRSGPEHVMWKGKQLELLDGQFLAVKVGGHFPGSSVLLWKSERKLFVADSITIVPSGVYHVDRPADTASFTFMWSYPNMIPLPPDEVHGIWKAVADLDFEDTHGAFWTRDTRGRSKERVLESAQLVVRFMGYLDHAIHKEVA</sequence>
<keyword evidence="3" id="KW-1185">Reference proteome</keyword>
<dbReference type="Proteomes" id="UP000182658">
    <property type="component" value="Unassembled WGS sequence"/>
</dbReference>
<dbReference type="InterPro" id="IPR036866">
    <property type="entry name" value="RibonucZ/Hydroxyglut_hydro"/>
</dbReference>
<dbReference type="AlphaFoldDB" id="A0A1J7IZ29"/>
<feature type="domain" description="Metallo-beta-lactamase" evidence="1">
    <location>
        <begin position="75"/>
        <end position="236"/>
    </location>
</feature>
<dbReference type="SMART" id="SM00849">
    <property type="entry name" value="Lactamase_B"/>
    <property type="match status" value="1"/>
</dbReference>